<dbReference type="InterPro" id="IPR000322">
    <property type="entry name" value="Glyco_hydro_31_TIM"/>
</dbReference>
<dbReference type="Gene3D" id="4.10.110.10">
    <property type="entry name" value="Spasmolytic Protein, domain 1"/>
    <property type="match status" value="1"/>
</dbReference>
<dbReference type="SUPFAM" id="SSF51445">
    <property type="entry name" value="(Trans)glycosidases"/>
    <property type="match status" value="1"/>
</dbReference>
<dbReference type="InterPro" id="IPR013780">
    <property type="entry name" value="Glyco_hydro_b"/>
</dbReference>
<dbReference type="GO" id="GO:0030246">
    <property type="term" value="F:carbohydrate binding"/>
    <property type="evidence" value="ECO:0007669"/>
    <property type="project" value="InterPro"/>
</dbReference>
<dbReference type="InterPro" id="IPR017853">
    <property type="entry name" value="GH"/>
</dbReference>
<keyword evidence="10" id="KW-1133">Transmembrane helix</keyword>
<dbReference type="CDD" id="cd14752">
    <property type="entry name" value="GH31_N"/>
    <property type="match status" value="1"/>
</dbReference>
<evidence type="ECO:0000256" key="9">
    <source>
        <dbReference type="RuleBase" id="RU361185"/>
    </source>
</evidence>
<dbReference type="Gene3D" id="2.60.40.1760">
    <property type="entry name" value="glycosyl hydrolase (family 31)"/>
    <property type="match status" value="1"/>
</dbReference>
<evidence type="ECO:0000256" key="6">
    <source>
        <dbReference type="ARBA" id="ARBA00023180"/>
    </source>
</evidence>
<keyword evidence="6" id="KW-0325">Glycoprotein</keyword>
<dbReference type="PROSITE" id="PS00707">
    <property type="entry name" value="GLYCOSYL_HYDROL_F31_2"/>
    <property type="match status" value="1"/>
</dbReference>
<comment type="caution">
    <text evidence="8">Lacks conserved residue(s) required for the propagation of feature annotation.</text>
</comment>
<dbReference type="CDD" id="cd00111">
    <property type="entry name" value="Trefoil"/>
    <property type="match status" value="1"/>
</dbReference>
<dbReference type="EMBL" id="GECZ01030630">
    <property type="protein sequence ID" value="JAS39139.1"/>
    <property type="molecule type" value="Transcribed_RNA"/>
</dbReference>
<dbReference type="Gene3D" id="3.20.20.80">
    <property type="entry name" value="Glycosidases"/>
    <property type="match status" value="1"/>
</dbReference>
<feature type="domain" description="P-type" evidence="11">
    <location>
        <begin position="120"/>
        <end position="169"/>
    </location>
</feature>
<dbReference type="AlphaFoldDB" id="A0A1B6EMJ2"/>
<proteinExistence type="inferred from homology"/>
<organism evidence="12">
    <name type="scientific">Cuerna arida</name>
    <dbReference type="NCBI Taxonomy" id="1464854"/>
    <lineage>
        <taxon>Eukaryota</taxon>
        <taxon>Metazoa</taxon>
        <taxon>Ecdysozoa</taxon>
        <taxon>Arthropoda</taxon>
        <taxon>Hexapoda</taxon>
        <taxon>Insecta</taxon>
        <taxon>Pterygota</taxon>
        <taxon>Neoptera</taxon>
        <taxon>Paraneoptera</taxon>
        <taxon>Hemiptera</taxon>
        <taxon>Auchenorrhyncha</taxon>
        <taxon>Membracoidea</taxon>
        <taxon>Cicadellidae</taxon>
        <taxon>Cicadellinae</taxon>
        <taxon>Proconiini</taxon>
        <taxon>Cuerna</taxon>
    </lineage>
</organism>
<keyword evidence="4 10" id="KW-0472">Membrane</keyword>
<dbReference type="InterPro" id="IPR030459">
    <property type="entry name" value="Glyco_hydro_31_CS"/>
</dbReference>
<dbReference type="Pfam" id="PF01055">
    <property type="entry name" value="Glyco_hydro_31_2nd"/>
    <property type="match status" value="1"/>
</dbReference>
<dbReference type="GO" id="GO:0016020">
    <property type="term" value="C:membrane"/>
    <property type="evidence" value="ECO:0007669"/>
    <property type="project" value="UniProtKB-SubCell"/>
</dbReference>
<keyword evidence="3 9" id="KW-0378">Hydrolase</keyword>
<dbReference type="InterPro" id="IPR044913">
    <property type="entry name" value="P_trefoil_dom_sf"/>
</dbReference>
<keyword evidence="5" id="KW-1015">Disulfide bond</keyword>
<dbReference type="InterPro" id="IPR025887">
    <property type="entry name" value="Glyco_hydro_31_N_dom"/>
</dbReference>
<gene>
    <name evidence="12" type="ORF">g.25516</name>
    <name evidence="13" type="ORF">g.25518</name>
</gene>
<evidence type="ECO:0000256" key="4">
    <source>
        <dbReference type="ARBA" id="ARBA00023136"/>
    </source>
</evidence>
<keyword evidence="7 9" id="KW-0326">Glycosidase</keyword>
<dbReference type="SUPFAM" id="SSF74650">
    <property type="entry name" value="Galactose mutarotase-like"/>
    <property type="match status" value="1"/>
</dbReference>
<sequence length="986" mass="111671">MVKAHIVFVPDQAKKYIPPKPNGPDISVLPEPDKRFKLVHPVTPDPFHTTKTLLLYTVLITFILIVFLAAALIFIGPLCNLICNINCISSSQFTINMVCCNEKTYITDTWESEELTPLPQECAVIEDEDRIDCLGQNLHNPCYECMLRNCCWSLPKNGSIQIPHCYYPAEYRSYKITNVSSTDVGNVAYLKIVRNSTYPKNVPLVKIDFKYRTEDILQVKIYDADKTRFQPPFLNLPPDEPRAANNTNYIVDIDTEKMGFRILRKSNNQTIFDTQDFGGFIFSDQLLEISARLPSQHIYGLGQQRNDFKLDMDWNKITLFNHDQRPKTGTNLYGSHPFYLAMEESGDSSGVMLLNSNAMDIDLTPSPGITYRTIGGILDFYIFLGPSPADVVRQFTSLVGRPFLPPYWSLGFHLSRSGYNTLNETKKVWLRTRDAQIPFDTQWNDRDYMKNNNDFTYDKESFHGLPDFVDMLHKEGMHYMVKIDPGISAGELPGTYLPYDEGIAQRVFVSDLSGYRPFIGKVWNKKYTVFVDFFKTSALEYWITQLHSLHQVFAFDGTGLDMNDPTNFLNESWRRCPNISLDYPPYMPAVAGDTLSTRTLCMSAKHQNGITHYNLHNVYALAEAIVTSFSMQQIRNKRAFVVSKSSFLGLGRYAGVWTGDIESSWDDMAHSISDILSFSLFGIPMAGADICGYHGNTTAPLCQRWSQLGAFYPFSRNHNSNKSLDQDPKALGDLVVESARSALLVRYTLLPYLYTLFWMAHINGDTVVRPLFFEFPSDSATFAINSYFMWGPALLIAPVLKKGATEVEIYLPAGRWYDFYSGRTVYNSDTGATLTIPAPSDTIPLLLRGGYIIPTQKPETTTTASRANPGDLLVSLDSKGEAVGYLYWDDGDTKDYVNGVYSLLKFELSSRRLTIEILHWQYFGLSKLANVKILGVGSNVSRVNVNGNKVDFTYQSRSATDFAVLSVNNLNVKLDEKFELTWQETP</sequence>
<evidence type="ECO:0000313" key="13">
    <source>
        <dbReference type="EMBL" id="JAS46094.1"/>
    </source>
</evidence>
<dbReference type="PANTHER" id="PTHR22762:SF131">
    <property type="entry name" value="GLYCOSIDE HYDROLASE FAMILY 31 N-TERMINAL DOMAIN-CONTAINING PROTEIN"/>
    <property type="match status" value="1"/>
</dbReference>
<accession>A0A1B6EMJ2</accession>
<dbReference type="GO" id="GO:0005975">
    <property type="term" value="P:carbohydrate metabolic process"/>
    <property type="evidence" value="ECO:0007669"/>
    <property type="project" value="InterPro"/>
</dbReference>
<dbReference type="Pfam" id="PF13802">
    <property type="entry name" value="Gal_mutarotas_2"/>
    <property type="match status" value="1"/>
</dbReference>
<evidence type="ECO:0000256" key="5">
    <source>
        <dbReference type="ARBA" id="ARBA00023157"/>
    </source>
</evidence>
<dbReference type="PANTHER" id="PTHR22762">
    <property type="entry name" value="ALPHA-GLUCOSIDASE"/>
    <property type="match status" value="1"/>
</dbReference>
<dbReference type="Pfam" id="PF21365">
    <property type="entry name" value="Glyco_hydro_31_3rd"/>
    <property type="match status" value="1"/>
</dbReference>
<evidence type="ECO:0000313" key="12">
    <source>
        <dbReference type="EMBL" id="JAS39139.1"/>
    </source>
</evidence>
<dbReference type="InterPro" id="IPR000519">
    <property type="entry name" value="P_trefoil_dom"/>
</dbReference>
<evidence type="ECO:0000259" key="11">
    <source>
        <dbReference type="PROSITE" id="PS51448"/>
    </source>
</evidence>
<reference evidence="12" key="1">
    <citation type="submission" date="2015-11" db="EMBL/GenBank/DDBJ databases">
        <title>De novo transcriptome assembly of four potential Pierce s Disease insect vectors from Arizona vineyards.</title>
        <authorList>
            <person name="Tassone E.E."/>
        </authorList>
    </citation>
    <scope>NUCLEOTIDE SEQUENCE</scope>
</reference>
<dbReference type="PROSITE" id="PS51448">
    <property type="entry name" value="P_TREFOIL_2"/>
    <property type="match status" value="1"/>
</dbReference>
<dbReference type="FunFam" id="2.60.40.1180:FF:000001">
    <property type="entry name" value="Maltase-glucoamylase, intestinal"/>
    <property type="match status" value="1"/>
</dbReference>
<dbReference type="Gene3D" id="2.60.40.1180">
    <property type="entry name" value="Golgi alpha-mannosidase II"/>
    <property type="match status" value="2"/>
</dbReference>
<evidence type="ECO:0000256" key="3">
    <source>
        <dbReference type="ARBA" id="ARBA00022801"/>
    </source>
</evidence>
<evidence type="ECO:0000256" key="2">
    <source>
        <dbReference type="ARBA" id="ARBA00007806"/>
    </source>
</evidence>
<comment type="similarity">
    <text evidence="2 9">Belongs to the glycosyl hydrolase 31 family.</text>
</comment>
<comment type="subcellular location">
    <subcellularLocation>
        <location evidence="1">Membrane</location>
    </subcellularLocation>
</comment>
<keyword evidence="10" id="KW-0812">Transmembrane</keyword>
<protein>
    <recommendedName>
        <fullName evidence="11">P-type domain-containing protein</fullName>
    </recommendedName>
</protein>
<dbReference type="SUPFAM" id="SSF57492">
    <property type="entry name" value="Trefoil"/>
    <property type="match status" value="1"/>
</dbReference>
<dbReference type="InterPro" id="IPR048395">
    <property type="entry name" value="Glyco_hydro_31_C"/>
</dbReference>
<dbReference type="EMBL" id="GECZ01023675">
    <property type="protein sequence ID" value="JAS46094.1"/>
    <property type="molecule type" value="Transcribed_RNA"/>
</dbReference>
<evidence type="ECO:0000256" key="7">
    <source>
        <dbReference type="ARBA" id="ARBA00023295"/>
    </source>
</evidence>
<evidence type="ECO:0000256" key="8">
    <source>
        <dbReference type="PROSITE-ProRule" id="PRU00779"/>
    </source>
</evidence>
<name>A0A1B6EMJ2_9HEMI</name>
<evidence type="ECO:0000256" key="1">
    <source>
        <dbReference type="ARBA" id="ARBA00004370"/>
    </source>
</evidence>
<feature type="transmembrane region" description="Helical" evidence="10">
    <location>
        <begin position="53"/>
        <end position="75"/>
    </location>
</feature>
<evidence type="ECO:0000256" key="10">
    <source>
        <dbReference type="SAM" id="Phobius"/>
    </source>
</evidence>
<dbReference type="InterPro" id="IPR011013">
    <property type="entry name" value="Gal_mutarotase_sf_dom"/>
</dbReference>
<dbReference type="SUPFAM" id="SSF51011">
    <property type="entry name" value="Glycosyl hydrolase domain"/>
    <property type="match status" value="1"/>
</dbReference>
<dbReference type="GO" id="GO:0004558">
    <property type="term" value="F:alpha-1,4-glucosidase activity"/>
    <property type="evidence" value="ECO:0007669"/>
    <property type="project" value="TreeGrafter"/>
</dbReference>
<dbReference type="CDD" id="cd06602">
    <property type="entry name" value="GH31_MGAM_SI_GAA"/>
    <property type="match status" value="1"/>
</dbReference>